<feature type="region of interest" description="Disordered" evidence="1">
    <location>
        <begin position="147"/>
        <end position="262"/>
    </location>
</feature>
<feature type="compositionally biased region" description="Pro residues" evidence="1">
    <location>
        <begin position="209"/>
        <end position="228"/>
    </location>
</feature>
<evidence type="ECO:0000259" key="3">
    <source>
        <dbReference type="PROSITE" id="PS51782"/>
    </source>
</evidence>
<gene>
    <name evidence="4" type="ORF">CBR64_02155</name>
</gene>
<dbReference type="PANTHER" id="PTHR34700">
    <property type="entry name" value="POTASSIUM BINDING PROTEIN KBP"/>
    <property type="match status" value="1"/>
</dbReference>
<feature type="compositionally biased region" description="Low complexity" evidence="1">
    <location>
        <begin position="229"/>
        <end position="262"/>
    </location>
</feature>
<dbReference type="CDD" id="cd00118">
    <property type="entry name" value="LysM"/>
    <property type="match status" value="1"/>
</dbReference>
<proteinExistence type="predicted"/>
<dbReference type="AlphaFoldDB" id="A0A1Y0HQR4"/>
<feature type="compositionally biased region" description="Pro residues" evidence="1">
    <location>
        <begin position="152"/>
        <end position="161"/>
    </location>
</feature>
<evidence type="ECO:0000256" key="2">
    <source>
        <dbReference type="SAM" id="Phobius"/>
    </source>
</evidence>
<dbReference type="KEGG" id="cceu:CBR64_02155"/>
<keyword evidence="2" id="KW-0472">Membrane</keyword>
<keyword evidence="2" id="KW-1133">Transmembrane helix</keyword>
<dbReference type="EMBL" id="CP021383">
    <property type="protein sequence ID" value="ARU50478.1"/>
    <property type="molecule type" value="Genomic_DNA"/>
</dbReference>
<dbReference type="RefSeq" id="WP_087469550.1">
    <property type="nucleotide sequence ID" value="NZ_CP021383.1"/>
</dbReference>
<organism evidence="4 5">
    <name type="scientific">Cellulosimicrobium cellulans</name>
    <name type="common">Arthrobacter luteus</name>
    <dbReference type="NCBI Taxonomy" id="1710"/>
    <lineage>
        <taxon>Bacteria</taxon>
        <taxon>Bacillati</taxon>
        <taxon>Actinomycetota</taxon>
        <taxon>Actinomycetes</taxon>
        <taxon>Micrococcales</taxon>
        <taxon>Promicromonosporaceae</taxon>
        <taxon>Cellulosimicrobium</taxon>
    </lineage>
</organism>
<dbReference type="Gene3D" id="3.10.350.10">
    <property type="entry name" value="LysM domain"/>
    <property type="match status" value="1"/>
</dbReference>
<dbReference type="Proteomes" id="UP000196228">
    <property type="component" value="Chromosome"/>
</dbReference>
<dbReference type="PANTHER" id="PTHR34700:SF4">
    <property type="entry name" value="PHAGE-LIKE ELEMENT PBSX PROTEIN XKDP"/>
    <property type="match status" value="1"/>
</dbReference>
<evidence type="ECO:0000256" key="1">
    <source>
        <dbReference type="SAM" id="MobiDB-lite"/>
    </source>
</evidence>
<evidence type="ECO:0000313" key="5">
    <source>
        <dbReference type="Proteomes" id="UP000196228"/>
    </source>
</evidence>
<dbReference type="PROSITE" id="PS51782">
    <property type="entry name" value="LYSM"/>
    <property type="match status" value="1"/>
</dbReference>
<dbReference type="InterPro" id="IPR052196">
    <property type="entry name" value="Bact_Kbp"/>
</dbReference>
<evidence type="ECO:0000313" key="4">
    <source>
        <dbReference type="EMBL" id="ARU50478.1"/>
    </source>
</evidence>
<reference evidence="4 5" key="1">
    <citation type="submission" date="2017-05" db="EMBL/GenBank/DDBJ databases">
        <authorList>
            <person name="Song R."/>
            <person name="Chenine A.L."/>
            <person name="Ruprecht R.M."/>
        </authorList>
    </citation>
    <scope>NUCLEOTIDE SEQUENCE [LARGE SCALE GENOMIC DNA]</scope>
    <source>
        <strain evidence="4 5">PSBB019</strain>
    </source>
</reference>
<dbReference type="Pfam" id="PF01476">
    <property type="entry name" value="LysM"/>
    <property type="match status" value="1"/>
</dbReference>
<dbReference type="InterPro" id="IPR018392">
    <property type="entry name" value="LysM"/>
</dbReference>
<sequence>MDRRTAVPARAGGIAVLLALLLVMSGAVTALSLRAEHLAGTLSGARPEPYVELLAVALGAVAATWVGVSALLGLGCVVVRSVGRSWGAGERLVLRVAPAVVRRAVRAGVGLTVGAGLVLAGGTAQAATTPDADPGVVAVDLGWQTSASAPEPAAPAEPAPHPTDASVPAPSHAPSVPTSATAQPAPAVTVPVPESPDPATTATTAPAAPSTPPGAPDAPSTAPTPPSTPAAASAPDRATAPGTAPTAGTSAPARAPQAPSAAAAQRDAALTVVRDVAADGPREVVVVRGDSLWSIAARHLPDGASDAQVADAVQRWYAANAEVVGDDPDLVRPGQVLVAPSS</sequence>
<dbReference type="InterPro" id="IPR036779">
    <property type="entry name" value="LysM_dom_sf"/>
</dbReference>
<accession>A0A1Y0HQR4</accession>
<keyword evidence="2" id="KW-0812">Transmembrane</keyword>
<feature type="domain" description="LysM" evidence="3">
    <location>
        <begin position="282"/>
        <end position="339"/>
    </location>
</feature>
<dbReference type="OrthoDB" id="3210682at2"/>
<feature type="compositionally biased region" description="Low complexity" evidence="1">
    <location>
        <begin position="165"/>
        <end position="208"/>
    </location>
</feature>
<name>A0A1Y0HQR4_CELCE</name>
<feature type="transmembrane region" description="Helical" evidence="2">
    <location>
        <begin position="54"/>
        <end position="79"/>
    </location>
</feature>
<protein>
    <recommendedName>
        <fullName evidence="3">LysM domain-containing protein</fullName>
    </recommendedName>
</protein>